<evidence type="ECO:0000313" key="10">
    <source>
        <dbReference type="EMBL" id="KAJ8945491.1"/>
    </source>
</evidence>
<comment type="caution">
    <text evidence="10">The sequence shown here is derived from an EMBL/GenBank/DDBJ whole genome shotgun (WGS) entry which is preliminary data.</text>
</comment>
<sequence length="453" mass="50217">MSLKLDYSNPLEKGGKIFNLPALRQLGPGPCNVSRKVLSAMMFEPLPPPSRVFIKKYRVSARSFRAVRLREPPRLSTRALPAYVIDVQLAGLSKQAGADWPSLCEEVQKMVKYLFQTKNPMTLVVQSSGNGGNEAMVTNLADPGDTVIVATAGVWGVKVADMARRYRLNVVELTKPPGEVYSYEELEEQIVKHKAVALFVTHGESSGGTLQPLDGLADICHKYNCLLAVDAIVSLGIVPIFVDKWKIDAITGGSQKGLGAPAGMTLMTFSAEAHKRMQQKKWPPPYIFDMLSLADSWKCFDKPIKYHYTYGSPMLAAVRQALEEICEEGLENAWERHKKCTDLFVSQLPKLGMKHFVEKPENRLFGVTCAVLPKDVKMTVLLDYLYERYETEIGFGIGPTAGAGVVRVGFLAQNAKPDVVEYFVKALEDAIGHCRDHSRMNGFDKDDDIIIAM</sequence>
<comment type="cofactor">
    <cofactor evidence="1 8">
        <name>pyridoxal 5'-phosphate</name>
        <dbReference type="ChEBI" id="CHEBI:597326"/>
    </cofactor>
</comment>
<reference evidence="10" key="1">
    <citation type="journal article" date="2023" name="Insect Mol. Biol.">
        <title>Genome sequencing provides insights into the evolution of gene families encoding plant cell wall-degrading enzymes in longhorned beetles.</title>
        <authorList>
            <person name="Shin N.R."/>
            <person name="Okamura Y."/>
            <person name="Kirsch R."/>
            <person name="Pauchet Y."/>
        </authorList>
    </citation>
    <scope>NUCLEOTIDE SEQUENCE</scope>
    <source>
        <strain evidence="10">AMC_N1</strain>
    </source>
</reference>
<evidence type="ECO:0000256" key="2">
    <source>
        <dbReference type="ARBA" id="ARBA00009236"/>
    </source>
</evidence>
<dbReference type="InterPro" id="IPR015422">
    <property type="entry name" value="PyrdxlP-dep_Trfase_small"/>
</dbReference>
<dbReference type="GO" id="GO:0005777">
    <property type="term" value="C:peroxisome"/>
    <property type="evidence" value="ECO:0007669"/>
    <property type="project" value="TreeGrafter"/>
</dbReference>
<evidence type="ECO:0000256" key="8">
    <source>
        <dbReference type="RuleBase" id="RU004504"/>
    </source>
</evidence>
<keyword evidence="5" id="KW-0808">Transferase</keyword>
<dbReference type="EC" id="2.6.1.44" evidence="3"/>
<comment type="similarity">
    <text evidence="2 7">Belongs to the class-V pyridoxal-phosphate-dependent aminotransferase family.</text>
</comment>
<dbReference type="PANTHER" id="PTHR21152">
    <property type="entry name" value="AMINOTRANSFERASE CLASS V"/>
    <property type="match status" value="1"/>
</dbReference>
<dbReference type="EMBL" id="JAPWTK010000215">
    <property type="protein sequence ID" value="KAJ8945491.1"/>
    <property type="molecule type" value="Genomic_DNA"/>
</dbReference>
<evidence type="ECO:0000256" key="1">
    <source>
        <dbReference type="ARBA" id="ARBA00001933"/>
    </source>
</evidence>
<evidence type="ECO:0000256" key="6">
    <source>
        <dbReference type="ARBA" id="ARBA00022898"/>
    </source>
</evidence>
<dbReference type="InterPro" id="IPR000192">
    <property type="entry name" value="Aminotrans_V_dom"/>
</dbReference>
<dbReference type="Gene3D" id="3.90.1150.10">
    <property type="entry name" value="Aspartate Aminotransferase, domain 1"/>
    <property type="match status" value="1"/>
</dbReference>
<organism evidence="10 11">
    <name type="scientific">Aromia moschata</name>
    <dbReference type="NCBI Taxonomy" id="1265417"/>
    <lineage>
        <taxon>Eukaryota</taxon>
        <taxon>Metazoa</taxon>
        <taxon>Ecdysozoa</taxon>
        <taxon>Arthropoda</taxon>
        <taxon>Hexapoda</taxon>
        <taxon>Insecta</taxon>
        <taxon>Pterygota</taxon>
        <taxon>Neoptera</taxon>
        <taxon>Endopterygota</taxon>
        <taxon>Coleoptera</taxon>
        <taxon>Polyphaga</taxon>
        <taxon>Cucujiformia</taxon>
        <taxon>Chrysomeloidea</taxon>
        <taxon>Cerambycidae</taxon>
        <taxon>Cerambycinae</taxon>
        <taxon>Callichromatini</taxon>
        <taxon>Aromia</taxon>
    </lineage>
</organism>
<dbReference type="GO" id="GO:0004760">
    <property type="term" value="F:L-serine-pyruvate transaminase activity"/>
    <property type="evidence" value="ECO:0007669"/>
    <property type="project" value="TreeGrafter"/>
</dbReference>
<dbReference type="Proteomes" id="UP001162162">
    <property type="component" value="Unassembled WGS sequence"/>
</dbReference>
<evidence type="ECO:0000259" key="9">
    <source>
        <dbReference type="Pfam" id="PF00266"/>
    </source>
</evidence>
<proteinExistence type="inferred from homology"/>
<dbReference type="Gene3D" id="3.40.640.10">
    <property type="entry name" value="Type I PLP-dependent aspartate aminotransferase-like (Major domain)"/>
    <property type="match status" value="1"/>
</dbReference>
<accession>A0AAV8Y3G0</accession>
<dbReference type="GO" id="GO:0008453">
    <property type="term" value="F:alanine-glyoxylate transaminase activity"/>
    <property type="evidence" value="ECO:0007669"/>
    <property type="project" value="UniProtKB-EC"/>
</dbReference>
<dbReference type="AlphaFoldDB" id="A0AAV8Y3G0"/>
<dbReference type="InterPro" id="IPR020578">
    <property type="entry name" value="Aminotrans_V_PyrdxlP_BS"/>
</dbReference>
<keyword evidence="4" id="KW-0032">Aminotransferase</keyword>
<dbReference type="GO" id="GO:0019265">
    <property type="term" value="P:glycine biosynthetic process, by transamination of glyoxylate"/>
    <property type="evidence" value="ECO:0007669"/>
    <property type="project" value="TreeGrafter"/>
</dbReference>
<keyword evidence="11" id="KW-1185">Reference proteome</keyword>
<dbReference type="PROSITE" id="PS00595">
    <property type="entry name" value="AA_TRANSFER_CLASS_5"/>
    <property type="match status" value="1"/>
</dbReference>
<evidence type="ECO:0000256" key="3">
    <source>
        <dbReference type="ARBA" id="ARBA00013049"/>
    </source>
</evidence>
<evidence type="ECO:0000256" key="7">
    <source>
        <dbReference type="RuleBase" id="RU004075"/>
    </source>
</evidence>
<dbReference type="PANTHER" id="PTHR21152:SF40">
    <property type="entry name" value="ALANINE--GLYOXYLATE AMINOTRANSFERASE"/>
    <property type="match status" value="1"/>
</dbReference>
<dbReference type="SUPFAM" id="SSF53383">
    <property type="entry name" value="PLP-dependent transferases"/>
    <property type="match status" value="1"/>
</dbReference>
<dbReference type="InterPro" id="IPR015421">
    <property type="entry name" value="PyrdxlP-dep_Trfase_major"/>
</dbReference>
<keyword evidence="6" id="KW-0663">Pyridoxal phosphate</keyword>
<dbReference type="FunFam" id="3.40.640.10:FF:000027">
    <property type="entry name" value="Serine--pyruvate aminotransferase, mitochondrial"/>
    <property type="match status" value="1"/>
</dbReference>
<feature type="domain" description="Aminotransferase class V" evidence="9">
    <location>
        <begin position="97"/>
        <end position="419"/>
    </location>
</feature>
<evidence type="ECO:0000256" key="5">
    <source>
        <dbReference type="ARBA" id="ARBA00022679"/>
    </source>
</evidence>
<protein>
    <recommendedName>
        <fullName evidence="3">alanine--glyoxylate transaminase</fullName>
        <ecNumber evidence="3">2.6.1.44</ecNumber>
    </recommendedName>
</protein>
<name>A0AAV8Y3G0_9CUCU</name>
<evidence type="ECO:0000313" key="11">
    <source>
        <dbReference type="Proteomes" id="UP001162162"/>
    </source>
</evidence>
<dbReference type="InterPro" id="IPR015424">
    <property type="entry name" value="PyrdxlP-dep_Trfase"/>
</dbReference>
<gene>
    <name evidence="10" type="ORF">NQ318_002536</name>
</gene>
<evidence type="ECO:0000256" key="4">
    <source>
        <dbReference type="ARBA" id="ARBA00022576"/>
    </source>
</evidence>
<dbReference type="Pfam" id="PF00266">
    <property type="entry name" value="Aminotran_5"/>
    <property type="match status" value="1"/>
</dbReference>